<dbReference type="SUPFAM" id="SSF111331">
    <property type="entry name" value="NAD kinase/diacylglycerol kinase-like"/>
    <property type="match status" value="1"/>
</dbReference>
<reference evidence="10 11" key="1">
    <citation type="submission" date="2019-07" db="EMBL/GenBank/DDBJ databases">
        <title>Whole genome shotgun sequence of Lactobacillus rapi NBRC 109618.</title>
        <authorList>
            <person name="Hosoyama A."/>
            <person name="Uohara A."/>
            <person name="Ohji S."/>
            <person name="Ichikawa N."/>
        </authorList>
    </citation>
    <scope>NUCLEOTIDE SEQUENCE [LARGE SCALE GENOMIC DNA]</scope>
    <source>
        <strain evidence="10 11">NBRC 109618</strain>
    </source>
</reference>
<evidence type="ECO:0000256" key="4">
    <source>
        <dbReference type="ARBA" id="ARBA00022741"/>
    </source>
</evidence>
<dbReference type="Gene3D" id="3.40.50.10330">
    <property type="entry name" value="Probable inorganic polyphosphate/atp-NAD kinase, domain 1"/>
    <property type="match status" value="1"/>
</dbReference>
<dbReference type="PANTHER" id="PTHR12358">
    <property type="entry name" value="SPHINGOSINE KINASE"/>
    <property type="match status" value="1"/>
</dbReference>
<dbReference type="Pfam" id="PF19279">
    <property type="entry name" value="YegS_C"/>
    <property type="match status" value="1"/>
</dbReference>
<dbReference type="OrthoDB" id="9786026at2"/>
<dbReference type="GO" id="GO:0016301">
    <property type="term" value="F:kinase activity"/>
    <property type="evidence" value="ECO:0007669"/>
    <property type="project" value="UniProtKB-KW"/>
</dbReference>
<dbReference type="Gene3D" id="2.60.200.40">
    <property type="match status" value="1"/>
</dbReference>
<protein>
    <submittedName>
        <fullName evidence="10">Diacylglycerol kinase</fullName>
    </submittedName>
</protein>
<evidence type="ECO:0000256" key="6">
    <source>
        <dbReference type="ARBA" id="ARBA00022840"/>
    </source>
</evidence>
<dbReference type="RefSeq" id="WP_056981550.1">
    <property type="nucleotide sequence ID" value="NZ_BKAM01000062.1"/>
</dbReference>
<comment type="cofactor">
    <cofactor evidence="1">
        <name>Mg(2+)</name>
        <dbReference type="ChEBI" id="CHEBI:18420"/>
    </cofactor>
</comment>
<dbReference type="AlphaFoldDB" id="A0A512PQ21"/>
<dbReference type="InterPro" id="IPR017438">
    <property type="entry name" value="ATP-NAD_kinase_N"/>
</dbReference>
<keyword evidence="8" id="KW-1208">Phospholipid metabolism</keyword>
<dbReference type="InterPro" id="IPR016064">
    <property type="entry name" value="NAD/diacylglycerol_kinase_sf"/>
</dbReference>
<keyword evidence="4" id="KW-0547">Nucleotide-binding</keyword>
<keyword evidence="7" id="KW-0444">Lipid biosynthesis</keyword>
<dbReference type="SMART" id="SM00046">
    <property type="entry name" value="DAGKc"/>
    <property type="match status" value="1"/>
</dbReference>
<dbReference type="InterPro" id="IPR045540">
    <property type="entry name" value="YegS/DAGK_C"/>
</dbReference>
<dbReference type="GO" id="GO:0008654">
    <property type="term" value="P:phospholipid biosynthetic process"/>
    <property type="evidence" value="ECO:0007669"/>
    <property type="project" value="UniProtKB-KW"/>
</dbReference>
<comment type="caution">
    <text evidence="10">The sequence shown here is derived from an EMBL/GenBank/DDBJ whole genome shotgun (WGS) entry which is preliminary data.</text>
</comment>
<keyword evidence="7" id="KW-0594">Phospholipid biosynthesis</keyword>
<dbReference type="Proteomes" id="UP000321569">
    <property type="component" value="Unassembled WGS sequence"/>
</dbReference>
<dbReference type="GO" id="GO:0005524">
    <property type="term" value="F:ATP binding"/>
    <property type="evidence" value="ECO:0007669"/>
    <property type="project" value="UniProtKB-KW"/>
</dbReference>
<comment type="similarity">
    <text evidence="2">Belongs to the diacylglycerol/lipid kinase family.</text>
</comment>
<dbReference type="STRING" id="1423795.FD12_GL001440"/>
<gene>
    <name evidence="10" type="ORF">LRA02_21580</name>
</gene>
<accession>A0A512PQ21</accession>
<keyword evidence="3" id="KW-0808">Transferase</keyword>
<name>A0A512PQ21_9LACO</name>
<dbReference type="PANTHER" id="PTHR12358:SF54">
    <property type="entry name" value="SPHINGOSINE KINASE RELATED PROTEIN"/>
    <property type="match status" value="1"/>
</dbReference>
<organism evidence="10 11">
    <name type="scientific">Lentilactobacillus rapi</name>
    <dbReference type="NCBI Taxonomy" id="481723"/>
    <lineage>
        <taxon>Bacteria</taxon>
        <taxon>Bacillati</taxon>
        <taxon>Bacillota</taxon>
        <taxon>Bacilli</taxon>
        <taxon>Lactobacillales</taxon>
        <taxon>Lactobacillaceae</taxon>
        <taxon>Lentilactobacillus</taxon>
    </lineage>
</organism>
<feature type="domain" description="DAGKc" evidence="9">
    <location>
        <begin position="1"/>
        <end position="144"/>
    </location>
</feature>
<evidence type="ECO:0000256" key="2">
    <source>
        <dbReference type="ARBA" id="ARBA00005983"/>
    </source>
</evidence>
<evidence type="ECO:0000256" key="7">
    <source>
        <dbReference type="ARBA" id="ARBA00023209"/>
    </source>
</evidence>
<dbReference type="InterPro" id="IPR005218">
    <property type="entry name" value="Diacylglycerol/lipid_kinase"/>
</dbReference>
<evidence type="ECO:0000256" key="3">
    <source>
        <dbReference type="ARBA" id="ARBA00022679"/>
    </source>
</evidence>
<evidence type="ECO:0000313" key="10">
    <source>
        <dbReference type="EMBL" id="GEP73290.1"/>
    </source>
</evidence>
<dbReference type="PROSITE" id="PS50146">
    <property type="entry name" value="DAGK"/>
    <property type="match status" value="1"/>
</dbReference>
<evidence type="ECO:0000313" key="11">
    <source>
        <dbReference type="Proteomes" id="UP000321569"/>
    </source>
</evidence>
<dbReference type="EMBL" id="BKAM01000062">
    <property type="protein sequence ID" value="GEP73290.1"/>
    <property type="molecule type" value="Genomic_DNA"/>
</dbReference>
<evidence type="ECO:0000256" key="8">
    <source>
        <dbReference type="ARBA" id="ARBA00023264"/>
    </source>
</evidence>
<dbReference type="Pfam" id="PF00781">
    <property type="entry name" value="DAGK_cat"/>
    <property type="match status" value="1"/>
</dbReference>
<keyword evidence="5 10" id="KW-0418">Kinase</keyword>
<proteinExistence type="inferred from homology"/>
<sequence length="316" mass="35687">MEYFIILNKCAGGNKARLLWPKVEARLKQLNISYRTFVTQYDGHAVELANQILSQITHAHHSDAVVMAAGGDGTLHETLLGCIGYYATYPSESKIPIAFLPIGSGNDFARALKIPLHWDKALEQILHCSKAASLTVGQYTNLDTHDEGYFTNNFGIGFDATVVHDANRSSLKNSRYFGKFSYWISVINALRTFQGFNTHVKIPGKPEDVYQNAFLVTTTNLPYFGGGIKIAPDASAYKNQLDLIIVEKPNPIQLLLFVSMIFLKRHLSLRFIHHYVQKELLISTKDSRYGQIDGEELGERTYNLKFETASYPFWIR</sequence>
<keyword evidence="6" id="KW-0067">ATP-binding</keyword>
<keyword evidence="7" id="KW-0443">Lipid metabolism</keyword>
<evidence type="ECO:0000256" key="1">
    <source>
        <dbReference type="ARBA" id="ARBA00001946"/>
    </source>
</evidence>
<evidence type="ECO:0000259" key="9">
    <source>
        <dbReference type="PROSITE" id="PS50146"/>
    </source>
</evidence>
<dbReference type="InterPro" id="IPR050187">
    <property type="entry name" value="Lipid_Phosphate_FormReg"/>
</dbReference>
<dbReference type="NCBIfam" id="TIGR00147">
    <property type="entry name" value="YegS/Rv2252/BmrU family lipid kinase"/>
    <property type="match status" value="1"/>
</dbReference>
<dbReference type="InterPro" id="IPR001206">
    <property type="entry name" value="Diacylglycerol_kinase_cat_dom"/>
</dbReference>
<evidence type="ECO:0000256" key="5">
    <source>
        <dbReference type="ARBA" id="ARBA00022777"/>
    </source>
</evidence>